<reference evidence="2 3" key="1">
    <citation type="submission" date="2018-12" db="EMBL/GenBank/DDBJ databases">
        <authorList>
            <consortium name="Pathogen Informatics"/>
        </authorList>
    </citation>
    <scope>NUCLEOTIDE SEQUENCE [LARGE SCALE GENOMIC DNA]</scope>
    <source>
        <strain evidence="2 3">NCTC13193</strain>
    </source>
</reference>
<dbReference type="Proteomes" id="UP000270487">
    <property type="component" value="Chromosome"/>
</dbReference>
<dbReference type="EMBL" id="LR134492">
    <property type="protein sequence ID" value="VEI71347.1"/>
    <property type="molecule type" value="Genomic_DNA"/>
</dbReference>
<keyword evidence="1" id="KW-1133">Transmembrane helix</keyword>
<evidence type="ECO:0000313" key="3">
    <source>
        <dbReference type="Proteomes" id="UP000270487"/>
    </source>
</evidence>
<evidence type="ECO:0000313" key="2">
    <source>
        <dbReference type="EMBL" id="VEI71347.1"/>
    </source>
</evidence>
<proteinExistence type="predicted"/>
<accession>A0A370T2V2</accession>
<organism evidence="2 3">
    <name type="scientific">Serratia fonticola</name>
    <dbReference type="NCBI Taxonomy" id="47917"/>
    <lineage>
        <taxon>Bacteria</taxon>
        <taxon>Pseudomonadati</taxon>
        <taxon>Pseudomonadota</taxon>
        <taxon>Gammaproteobacteria</taxon>
        <taxon>Enterobacterales</taxon>
        <taxon>Yersiniaceae</taxon>
        <taxon>Serratia</taxon>
    </lineage>
</organism>
<gene>
    <name evidence="2" type="ORF">NCTC13193_03309</name>
</gene>
<protein>
    <submittedName>
        <fullName evidence="2">Uncharacterized protein</fullName>
    </submittedName>
</protein>
<feature type="transmembrane region" description="Helical" evidence="1">
    <location>
        <begin position="20"/>
        <end position="45"/>
    </location>
</feature>
<dbReference type="AlphaFoldDB" id="A0A370T2V2"/>
<keyword evidence="1" id="KW-0472">Membrane</keyword>
<sequence>MQVSRPLSAWTRDTSLQGWIHGVSAFCMAPSCSTITYSYVLLALFRT</sequence>
<keyword evidence="1" id="KW-0812">Transmembrane</keyword>
<name>A0A370T2V2_SERFO</name>
<evidence type="ECO:0000256" key="1">
    <source>
        <dbReference type="SAM" id="Phobius"/>
    </source>
</evidence>